<dbReference type="EMBL" id="LANO01000013">
    <property type="protein sequence ID" value="KJV53064.1"/>
    <property type="molecule type" value="Genomic_DNA"/>
</dbReference>
<evidence type="ECO:0000313" key="1">
    <source>
        <dbReference type="EMBL" id="KJV53064.1"/>
    </source>
</evidence>
<dbReference type="Proteomes" id="UP000244959">
    <property type="component" value="Chromosome I"/>
</dbReference>
<dbReference type="GO" id="GO:0006979">
    <property type="term" value="P:response to oxidative stress"/>
    <property type="evidence" value="ECO:0007669"/>
    <property type="project" value="TreeGrafter"/>
</dbReference>
<dbReference type="RefSeq" id="WP_047220514.1">
    <property type="nucleotide sequence ID" value="NZ_LS398551.1"/>
</dbReference>
<protein>
    <submittedName>
        <fullName evidence="2">NADH ubiquinone oxidoreductase</fullName>
    </submittedName>
</protein>
<dbReference type="Proteomes" id="UP000033769">
    <property type="component" value="Unassembled WGS sequence"/>
</dbReference>
<keyword evidence="2" id="KW-0830">Ubiquinone</keyword>
<keyword evidence="4" id="KW-1185">Reference proteome</keyword>
<evidence type="ECO:0000313" key="4">
    <source>
        <dbReference type="Proteomes" id="UP000244959"/>
    </source>
</evidence>
<reference evidence="4" key="3">
    <citation type="submission" date="2018-03" db="EMBL/GenBank/DDBJ databases">
        <authorList>
            <person name="Batty M. E."/>
            <person name="Batty M E."/>
        </authorList>
    </citation>
    <scope>NUCLEOTIDE SEQUENCE [LARGE SCALE GENOMIC DNA]</scope>
    <source>
        <strain evidence="4">Gilliam</strain>
    </source>
</reference>
<dbReference type="InterPro" id="IPR007763">
    <property type="entry name" value="NDUFA12"/>
</dbReference>
<dbReference type="EMBL" id="LS398551">
    <property type="protein sequence ID" value="SPR04712.1"/>
    <property type="molecule type" value="Genomic_DNA"/>
</dbReference>
<name>A0A0F3MEU7_ORITS</name>
<evidence type="ECO:0000313" key="3">
    <source>
        <dbReference type="Proteomes" id="UP000033769"/>
    </source>
</evidence>
<organism evidence="1 3">
    <name type="scientific">Orientia tsutsugamushi str. Gilliam</name>
    <dbReference type="NCBI Taxonomy" id="1359184"/>
    <lineage>
        <taxon>Bacteria</taxon>
        <taxon>Pseudomonadati</taxon>
        <taxon>Pseudomonadota</taxon>
        <taxon>Alphaproteobacteria</taxon>
        <taxon>Rickettsiales</taxon>
        <taxon>Rickettsiaceae</taxon>
        <taxon>Rickettsieae</taxon>
        <taxon>Orientia</taxon>
    </lineage>
</organism>
<accession>A0A0F3MEU7</accession>
<sequence length="120" mass="14425">MKILRNFLIRYTSKFVGVDQYGNNYYISLMESNHLKNKKRIIIFNGVEDPSSIPCEWYQWLHYMTDHAPYLANFKKYDWQINRIPNMTGTEFSYSPLIRNGDSLLRQEVSSDYKSWQPKK</sequence>
<dbReference type="AlphaFoldDB" id="A0A0F3MEU7"/>
<dbReference type="GO" id="GO:0045271">
    <property type="term" value="C:respiratory chain complex I"/>
    <property type="evidence" value="ECO:0007669"/>
    <property type="project" value="InterPro"/>
</dbReference>
<dbReference type="PANTHER" id="PTHR12910">
    <property type="entry name" value="NADH-UBIQUINONE OXIDOREDUCTASE SUBUNIT B17.2"/>
    <property type="match status" value="1"/>
</dbReference>
<dbReference type="PANTHER" id="PTHR12910:SF2">
    <property type="entry name" value="NADH DEHYDROGENASE [UBIQUINONE] 1 ALPHA SUBCOMPLEX SUBUNIT 12"/>
    <property type="match status" value="1"/>
</dbReference>
<dbReference type="PATRIC" id="fig|1359184.3.peg.295"/>
<gene>
    <name evidence="2" type="primary">nuo</name>
    <name evidence="2" type="ORF">GILLIAM_00771</name>
    <name evidence="1" type="ORF">OTSGILL_1040</name>
</gene>
<reference evidence="2" key="2">
    <citation type="submission" date="2018-03" db="EMBL/GenBank/DDBJ databases">
        <authorList>
            <person name="Keele B.F."/>
        </authorList>
    </citation>
    <scope>NUCLEOTIDE SEQUENCE [LARGE SCALE GENOMIC DNA]</scope>
    <source>
        <strain evidence="2">Gilliam</strain>
    </source>
</reference>
<dbReference type="Pfam" id="PF05071">
    <property type="entry name" value="NDUFA12"/>
    <property type="match status" value="1"/>
</dbReference>
<reference evidence="1 3" key="1">
    <citation type="submission" date="2015-02" db="EMBL/GenBank/DDBJ databases">
        <title>Genome Sequencing of Rickettsiales.</title>
        <authorList>
            <person name="Daugherty S.C."/>
            <person name="Su Q."/>
            <person name="Abolude K."/>
            <person name="Beier-Sexton M."/>
            <person name="Carlyon J.A."/>
            <person name="Carter R."/>
            <person name="Day N.P."/>
            <person name="Dumler S.J."/>
            <person name="Dyachenko V."/>
            <person name="Godinez A."/>
            <person name="Kurtti T.J."/>
            <person name="Lichay M."/>
            <person name="Mullins K.E."/>
            <person name="Ott S."/>
            <person name="Pappas-Brown V."/>
            <person name="Paris D.H."/>
            <person name="Patel P."/>
            <person name="Richards A.L."/>
            <person name="Sadzewicz L."/>
            <person name="Sears K."/>
            <person name="Seidman D."/>
            <person name="Sengamalay N."/>
            <person name="Stenos J."/>
            <person name="Tallon L.J."/>
            <person name="Vincent G."/>
            <person name="Fraser C.M."/>
            <person name="Munderloh U."/>
            <person name="Dunning-Hotopp J.C."/>
        </authorList>
    </citation>
    <scope>NUCLEOTIDE SEQUENCE [LARGE SCALE GENOMIC DNA]</scope>
    <source>
        <strain evidence="1 3">Gilliam</strain>
    </source>
</reference>
<evidence type="ECO:0000313" key="2">
    <source>
        <dbReference type="EMBL" id="SPR04712.1"/>
    </source>
</evidence>
<proteinExistence type="predicted"/>